<dbReference type="OrthoDB" id="9974421at2759"/>
<keyword evidence="2 5" id="KW-0285">Flavoprotein</keyword>
<keyword evidence="4" id="KW-0560">Oxidoreductase</keyword>
<dbReference type="InterPro" id="IPR036188">
    <property type="entry name" value="FAD/NAD-bd_sf"/>
</dbReference>
<dbReference type="EMBL" id="JAHFYH010000091">
    <property type="protein sequence ID" value="KAH0213886.1"/>
    <property type="molecule type" value="Genomic_DNA"/>
</dbReference>
<dbReference type="GO" id="GO:0016614">
    <property type="term" value="F:oxidoreductase activity, acting on CH-OH group of donors"/>
    <property type="evidence" value="ECO:0007669"/>
    <property type="project" value="InterPro"/>
</dbReference>
<evidence type="ECO:0000256" key="2">
    <source>
        <dbReference type="ARBA" id="ARBA00022630"/>
    </source>
</evidence>
<reference evidence="7" key="1">
    <citation type="journal article" date="2021" name="J Fungi (Basel)">
        <title>Virulence traits and population genomics of the black yeast Aureobasidium melanogenum.</title>
        <authorList>
            <person name="Cernosa A."/>
            <person name="Sun X."/>
            <person name="Gostincar C."/>
            <person name="Fang C."/>
            <person name="Gunde-Cimerman N."/>
            <person name="Song Z."/>
        </authorList>
    </citation>
    <scope>NUCLEOTIDE SEQUENCE</scope>
    <source>
        <strain evidence="7">EXF-8016</strain>
    </source>
</reference>
<feature type="non-terminal residue" evidence="7">
    <location>
        <position position="1"/>
    </location>
</feature>
<dbReference type="PROSITE" id="PS00623">
    <property type="entry name" value="GMC_OXRED_1"/>
    <property type="match status" value="1"/>
</dbReference>
<evidence type="ECO:0000256" key="5">
    <source>
        <dbReference type="RuleBase" id="RU003968"/>
    </source>
</evidence>
<proteinExistence type="inferred from homology"/>
<dbReference type="Pfam" id="PF00732">
    <property type="entry name" value="GMC_oxred_N"/>
    <property type="match status" value="1"/>
</dbReference>
<dbReference type="Gene3D" id="3.50.50.60">
    <property type="entry name" value="FAD/NAD(P)-binding domain"/>
    <property type="match status" value="3"/>
</dbReference>
<evidence type="ECO:0000313" key="8">
    <source>
        <dbReference type="Proteomes" id="UP000767238"/>
    </source>
</evidence>
<dbReference type="InterPro" id="IPR029058">
    <property type="entry name" value="AB_hydrolase_fold"/>
</dbReference>
<evidence type="ECO:0000256" key="1">
    <source>
        <dbReference type="ARBA" id="ARBA00001974"/>
    </source>
</evidence>
<dbReference type="SUPFAM" id="SSF53474">
    <property type="entry name" value="alpha/beta-Hydrolases"/>
    <property type="match status" value="1"/>
</dbReference>
<accession>A0A9P8K2B7</accession>
<comment type="caution">
    <text evidence="7">The sequence shown here is derived from an EMBL/GenBank/DDBJ whole genome shotgun (WGS) entry which is preliminary data.</text>
</comment>
<dbReference type="GO" id="GO:0050660">
    <property type="term" value="F:flavin adenine dinucleotide binding"/>
    <property type="evidence" value="ECO:0007669"/>
    <property type="project" value="InterPro"/>
</dbReference>
<dbReference type="PANTHER" id="PTHR47470:SF1">
    <property type="entry name" value="FAD-DEPENDENT OXIDOREDUCTASE 2 FAD BINDING DOMAIN-CONTAINING PROTEIN"/>
    <property type="match status" value="1"/>
</dbReference>
<organism evidence="7 8">
    <name type="scientific">Aureobasidium melanogenum</name>
    <name type="common">Aureobasidium pullulans var. melanogenum</name>
    <dbReference type="NCBI Taxonomy" id="46634"/>
    <lineage>
        <taxon>Eukaryota</taxon>
        <taxon>Fungi</taxon>
        <taxon>Dikarya</taxon>
        <taxon>Ascomycota</taxon>
        <taxon>Pezizomycotina</taxon>
        <taxon>Dothideomycetes</taxon>
        <taxon>Dothideomycetidae</taxon>
        <taxon>Dothideales</taxon>
        <taxon>Saccotheciaceae</taxon>
        <taxon>Aureobasidium</taxon>
    </lineage>
</organism>
<sequence length="1084" mass="119716">MKPSYEKFVTKRGAKHYLIGSGYGGGVAASRMARAQPKQSVCVLERGLERWPGEYPKSLWDVLCQFRVTGHISFGPIKDFYIRIGRVTSLYQWIIGKGSNAFVANGLGGTSLVNANVFLRPDSRVFESPKFPSQLRQHAVLDPYFQRGMAMLEPTKSTKAFPKDDVFRRQAIHVGLGDRFMPVDQTVTFEDKYNATGVSMKASTFSGQDIQGMNDHSKNNVLGTYLADAWSFGAELYCGCDVQYIKKHPEGGYLVYFRETSQSLLKHPPTKFRWVHARKLVFLGAGSIGSTEIVLRSREHGLPSSQAVGTGLSGNGSMVAFGCNLNKHVNAVGKATPETDPSGNTIGSMIDCRGSKDVDQGFIVQAGTFPASLASILSVWIGTALSWSQVYLVIGHDQNNGSIGLVKDRPVLHMRAVKKMSCLRQIREILVHMTHAMGGVFKEHSLKVTVHPLGGLGFAGDGTGCTGSTSHTGELFSGHDTEVHVGLCTVDGSVLPRSLGANPLATITAIAERSVGIMATRQGLSMNLKSQAHFDLRWHKHLREVKTKIHFDEKMEGSLTYNGEAVSLSIVVHVEVHQQDDVFEGELFGTVDCRALSPQSLNIQEGCFRLFEADPSEPNLMTMTYDFVAVSISGQQFVITGRKYFDPSLAFSVAELWKAATTLIVTVKLEDDSPLALGKVNISLSSFISQLQSMTEVFESILRPLAPLQYPEDADAACGGQVDCKPDLTLLKKIMASDGTQSTLRMWAPSHNRLSTLPIRDVLFIPGAAVTYQIFASPWIAENIIERFVREGYRCWCLTTRLGKEGLDDTESGWTAYDARLDIAAALFEIETWHRQSQSQTHTPPYVIAHCLGSLALASALLDGTVLNTSIAGITASQIFLHPTLMPLNHWKARLRLNNFYRLLAGNWFSCTTTRTADPIQRALDVILRFYPQTDKRELCDSVVCHRCNLVFGRLWNHANLNAATHINLHAVFGGVHTRCVQHLTTSGQQRAVLDNDCRSLVTDENLRRLRGIPMLIFGGADNNVYSPESLRETCRVLEQRDSVLSTYGHSQLKTGHPVRSAIHKQLNGRLVLRWVTTWESLLL</sequence>
<dbReference type="AlphaFoldDB" id="A0A9P8K2B7"/>
<dbReference type="SUPFAM" id="SSF51905">
    <property type="entry name" value="FAD/NAD(P)-binding domain"/>
    <property type="match status" value="1"/>
</dbReference>
<dbReference type="InterPro" id="IPR000172">
    <property type="entry name" value="GMC_OxRdtase_N"/>
</dbReference>
<dbReference type="InterPro" id="IPR052542">
    <property type="entry name" value="Cholesterol_Oxidase"/>
</dbReference>
<dbReference type="PANTHER" id="PTHR47470">
    <property type="entry name" value="CHOLESTEROL OXIDASE"/>
    <property type="match status" value="1"/>
</dbReference>
<evidence type="ECO:0000313" key="7">
    <source>
        <dbReference type="EMBL" id="KAH0213886.1"/>
    </source>
</evidence>
<evidence type="ECO:0000256" key="4">
    <source>
        <dbReference type="ARBA" id="ARBA00023002"/>
    </source>
</evidence>
<dbReference type="Gene3D" id="3.40.50.1820">
    <property type="entry name" value="alpha/beta hydrolase"/>
    <property type="match status" value="1"/>
</dbReference>
<comment type="similarity">
    <text evidence="5">Belongs to the GMC oxidoreductase family.</text>
</comment>
<dbReference type="Proteomes" id="UP000767238">
    <property type="component" value="Unassembled WGS sequence"/>
</dbReference>
<name>A0A9P8K2B7_AURME</name>
<gene>
    <name evidence="7" type="ORF">KCV03_g8703</name>
</gene>
<evidence type="ECO:0000256" key="3">
    <source>
        <dbReference type="ARBA" id="ARBA00022827"/>
    </source>
</evidence>
<evidence type="ECO:0000259" key="6">
    <source>
        <dbReference type="PROSITE" id="PS00623"/>
    </source>
</evidence>
<protein>
    <recommendedName>
        <fullName evidence="6">Glucose-methanol-choline oxidoreductase N-terminal domain-containing protein</fullName>
    </recommendedName>
</protein>
<keyword evidence="3 5" id="KW-0274">FAD</keyword>
<comment type="cofactor">
    <cofactor evidence="1">
        <name>FAD</name>
        <dbReference type="ChEBI" id="CHEBI:57692"/>
    </cofactor>
</comment>
<reference evidence="7" key="2">
    <citation type="submission" date="2021-08" db="EMBL/GenBank/DDBJ databases">
        <authorList>
            <person name="Gostincar C."/>
            <person name="Sun X."/>
            <person name="Song Z."/>
            <person name="Gunde-Cimerman N."/>
        </authorList>
    </citation>
    <scope>NUCLEOTIDE SEQUENCE</scope>
    <source>
        <strain evidence="7">EXF-8016</strain>
    </source>
</reference>
<feature type="domain" description="Glucose-methanol-choline oxidoreductase N-terminal" evidence="6">
    <location>
        <begin position="104"/>
        <end position="127"/>
    </location>
</feature>